<organism evidence="1 2">
    <name type="scientific">Amycolatopsis ultiminotia</name>
    <dbReference type="NCBI Taxonomy" id="543629"/>
    <lineage>
        <taxon>Bacteria</taxon>
        <taxon>Bacillati</taxon>
        <taxon>Actinomycetota</taxon>
        <taxon>Actinomycetes</taxon>
        <taxon>Pseudonocardiales</taxon>
        <taxon>Pseudonocardiaceae</taxon>
        <taxon>Amycolatopsis</taxon>
    </lineage>
</organism>
<sequence length="104" mass="11670">MELLRTVEWVANHDEAHGQLLVRGESLGGMIDCACASVAGRFPYGRLPGRLHLLRVGWWTTVPCRCHRTIAVSNHPSWHYQPAHRGDGGAWYGAEVRVEVRRDG</sequence>
<comment type="caution">
    <text evidence="1">The sequence shown here is derived from an EMBL/GenBank/DDBJ whole genome shotgun (WGS) entry which is preliminary data.</text>
</comment>
<gene>
    <name evidence="1" type="ORF">GCM10022222_36850</name>
</gene>
<keyword evidence="2" id="KW-1185">Reference proteome</keyword>
<accession>A0ABP6WCJ2</accession>
<proteinExistence type="predicted"/>
<dbReference type="RefSeq" id="WP_344861331.1">
    <property type="nucleotide sequence ID" value="NZ_BAAAZN010000007.1"/>
</dbReference>
<evidence type="ECO:0000313" key="2">
    <source>
        <dbReference type="Proteomes" id="UP001500689"/>
    </source>
</evidence>
<evidence type="ECO:0000313" key="1">
    <source>
        <dbReference type="EMBL" id="GAA3549922.1"/>
    </source>
</evidence>
<protein>
    <submittedName>
        <fullName evidence="1">Uncharacterized protein</fullName>
    </submittedName>
</protein>
<dbReference type="Proteomes" id="UP001500689">
    <property type="component" value="Unassembled WGS sequence"/>
</dbReference>
<dbReference type="EMBL" id="BAAAZN010000007">
    <property type="protein sequence ID" value="GAA3549922.1"/>
    <property type="molecule type" value="Genomic_DNA"/>
</dbReference>
<name>A0ABP6WCJ2_9PSEU</name>
<reference evidence="2" key="1">
    <citation type="journal article" date="2019" name="Int. J. Syst. Evol. Microbiol.">
        <title>The Global Catalogue of Microorganisms (GCM) 10K type strain sequencing project: providing services to taxonomists for standard genome sequencing and annotation.</title>
        <authorList>
            <consortium name="The Broad Institute Genomics Platform"/>
            <consortium name="The Broad Institute Genome Sequencing Center for Infectious Disease"/>
            <person name="Wu L."/>
            <person name="Ma J."/>
        </authorList>
    </citation>
    <scope>NUCLEOTIDE SEQUENCE [LARGE SCALE GENOMIC DNA]</scope>
    <source>
        <strain evidence="2">JCM 16898</strain>
    </source>
</reference>